<evidence type="ECO:0000313" key="3">
    <source>
        <dbReference type="Proteomes" id="UP000251402"/>
    </source>
</evidence>
<proteinExistence type="predicted"/>
<gene>
    <name evidence="2" type="ORF">DEO27_001230</name>
</gene>
<feature type="signal peptide" evidence="1">
    <location>
        <begin position="1"/>
        <end position="20"/>
    </location>
</feature>
<accession>A0A5C1HSB8</accession>
<feature type="chain" id="PRO_5022864105" description="Lipocalin-like domain-containing protein" evidence="1">
    <location>
        <begin position="21"/>
        <end position="140"/>
    </location>
</feature>
<dbReference type="Proteomes" id="UP000251402">
    <property type="component" value="Chromosome"/>
</dbReference>
<keyword evidence="3" id="KW-1185">Reference proteome</keyword>
<dbReference type="OrthoDB" id="1118927at2"/>
<protein>
    <recommendedName>
        <fullName evidence="4">Lipocalin-like domain-containing protein</fullName>
    </recommendedName>
</protein>
<evidence type="ECO:0000256" key="1">
    <source>
        <dbReference type="SAM" id="SignalP"/>
    </source>
</evidence>
<reference evidence="2" key="1">
    <citation type="submission" date="2019-08" db="EMBL/GenBank/DDBJ databases">
        <title>Comparative genome analysis confer to the adaptation heavy metal polluted environment.</title>
        <authorList>
            <person name="Li Y."/>
        </authorList>
    </citation>
    <scope>NUCLEOTIDE SEQUENCE [LARGE SCALE GENOMIC DNA]</scope>
    <source>
        <strain evidence="2">P1</strain>
    </source>
</reference>
<evidence type="ECO:0000313" key="2">
    <source>
        <dbReference type="EMBL" id="QEM08694.1"/>
    </source>
</evidence>
<dbReference type="PROSITE" id="PS51257">
    <property type="entry name" value="PROKAR_LIPOPROTEIN"/>
    <property type="match status" value="1"/>
</dbReference>
<dbReference type="KEGG" id="mrub:DEO27_001230"/>
<dbReference type="RefSeq" id="WP_112572341.1">
    <property type="nucleotide sequence ID" value="NZ_CP043450.1"/>
</dbReference>
<evidence type="ECO:0008006" key="4">
    <source>
        <dbReference type="Google" id="ProtNLM"/>
    </source>
</evidence>
<dbReference type="EMBL" id="CP043450">
    <property type="protein sequence ID" value="QEM08694.1"/>
    <property type="molecule type" value="Genomic_DNA"/>
</dbReference>
<organism evidence="2 3">
    <name type="scientific">Mucilaginibacter rubeus</name>
    <dbReference type="NCBI Taxonomy" id="2027860"/>
    <lineage>
        <taxon>Bacteria</taxon>
        <taxon>Pseudomonadati</taxon>
        <taxon>Bacteroidota</taxon>
        <taxon>Sphingobacteriia</taxon>
        <taxon>Sphingobacteriales</taxon>
        <taxon>Sphingobacteriaceae</taxon>
        <taxon>Mucilaginibacter</taxon>
    </lineage>
</organism>
<sequence length="140" mass="15470">MKNILLLISAIVLCSITACNKDNIPGAGSNTIVGKWRWVKSVGGIGGSTSTPQSTGHTARYEFNADSSFRSFQDNKLLIEAKFRTTKNFKVSSTQTVDALLISGPTLDTRPVAYLIRNDSLYMYDIYIADGYNETYVRTK</sequence>
<keyword evidence="1" id="KW-0732">Signal</keyword>
<name>A0A5C1HSB8_9SPHI</name>
<dbReference type="AlphaFoldDB" id="A0A5C1HSB8"/>